<dbReference type="Pfam" id="PF04397">
    <property type="entry name" value="LytTR"/>
    <property type="match status" value="1"/>
</dbReference>
<dbReference type="RefSeq" id="WP_341696096.1">
    <property type="nucleotide sequence ID" value="NZ_JBBYHR010000003.1"/>
</dbReference>
<protein>
    <submittedName>
        <fullName evidence="5">LytTR family transcriptional regulator DNA-binding domain-containing protein</fullName>
    </submittedName>
</protein>
<accession>A0ABU9HUZ9</accession>
<keyword evidence="6" id="KW-1185">Reference proteome</keyword>
<keyword evidence="2" id="KW-0472">Membrane</keyword>
<keyword evidence="2" id="KW-1133">Transmembrane helix</keyword>
<organism evidence="5 6">
    <name type="scientific">Flavobacterium arundinis</name>
    <dbReference type="NCBI Taxonomy" id="3139143"/>
    <lineage>
        <taxon>Bacteria</taxon>
        <taxon>Pseudomonadati</taxon>
        <taxon>Bacteroidota</taxon>
        <taxon>Flavobacteriia</taxon>
        <taxon>Flavobacteriales</taxon>
        <taxon>Flavobacteriaceae</taxon>
        <taxon>Flavobacterium</taxon>
    </lineage>
</organism>
<feature type="transmembrane region" description="Helical" evidence="2">
    <location>
        <begin position="334"/>
        <end position="352"/>
    </location>
</feature>
<evidence type="ECO:0000313" key="6">
    <source>
        <dbReference type="Proteomes" id="UP001464555"/>
    </source>
</evidence>
<reference evidence="5 6" key="1">
    <citation type="submission" date="2024-04" db="EMBL/GenBank/DDBJ databases">
        <title>Flavobacterium sp. DGU11 16S ribosomal RNA gene Genome sequencing and assembly.</title>
        <authorList>
            <person name="Park S."/>
        </authorList>
    </citation>
    <scope>NUCLEOTIDE SEQUENCE [LARGE SCALE GENOMIC DNA]</scope>
    <source>
        <strain evidence="5 6">DGU11</strain>
    </source>
</reference>
<feature type="domain" description="HTH LytTR-type" evidence="4">
    <location>
        <begin position="411"/>
        <end position="489"/>
    </location>
</feature>
<dbReference type="Gene3D" id="2.40.50.1020">
    <property type="entry name" value="LytTr DNA-binding domain"/>
    <property type="match status" value="1"/>
</dbReference>
<feature type="coiled-coil region" evidence="1">
    <location>
        <begin position="357"/>
        <end position="388"/>
    </location>
</feature>
<gene>
    <name evidence="5" type="ORF">AAEO56_05845</name>
</gene>
<keyword evidence="5" id="KW-0238">DNA-binding</keyword>
<dbReference type="EMBL" id="JBBYHR010000003">
    <property type="protein sequence ID" value="MEL1243777.1"/>
    <property type="molecule type" value="Genomic_DNA"/>
</dbReference>
<dbReference type="PANTHER" id="PTHR37299">
    <property type="entry name" value="TRANSCRIPTIONAL REGULATOR-RELATED"/>
    <property type="match status" value="1"/>
</dbReference>
<comment type="caution">
    <text evidence="5">The sequence shown here is derived from an EMBL/GenBank/DDBJ whole genome shotgun (WGS) entry which is preliminary data.</text>
</comment>
<keyword evidence="1" id="KW-0175">Coiled coil</keyword>
<feature type="signal peptide" evidence="3">
    <location>
        <begin position="1"/>
        <end position="19"/>
    </location>
</feature>
<name>A0ABU9HUZ9_9FLAO</name>
<dbReference type="PROSITE" id="PS50930">
    <property type="entry name" value="HTH_LYTTR"/>
    <property type="match status" value="1"/>
</dbReference>
<dbReference type="PANTHER" id="PTHR37299:SF1">
    <property type="entry name" value="STAGE 0 SPORULATION PROTEIN A HOMOLOG"/>
    <property type="match status" value="1"/>
</dbReference>
<dbReference type="SUPFAM" id="SSF48452">
    <property type="entry name" value="TPR-like"/>
    <property type="match status" value="1"/>
</dbReference>
<evidence type="ECO:0000313" key="5">
    <source>
        <dbReference type="EMBL" id="MEL1243777.1"/>
    </source>
</evidence>
<dbReference type="GO" id="GO:0003677">
    <property type="term" value="F:DNA binding"/>
    <property type="evidence" value="ECO:0007669"/>
    <property type="project" value="UniProtKB-KW"/>
</dbReference>
<keyword evidence="2" id="KW-0812">Transmembrane</keyword>
<dbReference type="Gene3D" id="1.25.40.10">
    <property type="entry name" value="Tetratricopeptide repeat domain"/>
    <property type="match status" value="1"/>
</dbReference>
<dbReference type="InterPro" id="IPR007492">
    <property type="entry name" value="LytTR_DNA-bd_dom"/>
</dbReference>
<dbReference type="Proteomes" id="UP001464555">
    <property type="component" value="Unassembled WGS sequence"/>
</dbReference>
<dbReference type="InterPro" id="IPR011990">
    <property type="entry name" value="TPR-like_helical_dom_sf"/>
</dbReference>
<dbReference type="SMART" id="SM00850">
    <property type="entry name" value="LytTR"/>
    <property type="match status" value="1"/>
</dbReference>
<evidence type="ECO:0000259" key="4">
    <source>
        <dbReference type="PROSITE" id="PS50930"/>
    </source>
</evidence>
<dbReference type="InterPro" id="IPR046947">
    <property type="entry name" value="LytR-like"/>
</dbReference>
<evidence type="ECO:0000256" key="3">
    <source>
        <dbReference type="SAM" id="SignalP"/>
    </source>
</evidence>
<sequence>MKKLLILLLLAGPALYAQKLDAWLTREAEEDPQGYLLKAAKKIPATPAEAAGNFFVLGKCYHNLNREDLALKYYLLSKAEFEKLRLQEPAKDLALEIHRVISSQEHYEKYGTTFLDEYYAYAKKTGSKDRLAYALNEYGKNAYSLFDFEKRSNMAVLDSAKAIFVKGMNYANQTDDNVAKAKLYSNLGALEGTRKNFSAARKHLDEARLFILGSGDTYDLFANYFNYGNNYFLEGNFREAITWFRSAEIIQIPKYKAKATRVLYKKMMEAYDALNDQAERRKYQEMYLELDLKIKDEEQNIAIHDINVKYQVAQKDKQISALEKFKGRFYKNRIIFGILLFLVFLLALYSFVRWKKLDYSKKKLEAEKQEIQAEKEEIEEIHSKTVEELEKVKNIVTEGFILLKDKTKLYLNDLMYIKSEDHYLHAFSTDGTSHFVRGKLTQILSELPPNFVKCHRSYIVNANYIQSVQQGFLTLKNKEDIPTSRSFKL</sequence>
<evidence type="ECO:0000256" key="2">
    <source>
        <dbReference type="SAM" id="Phobius"/>
    </source>
</evidence>
<keyword evidence="3" id="KW-0732">Signal</keyword>
<proteinExistence type="predicted"/>
<evidence type="ECO:0000256" key="1">
    <source>
        <dbReference type="SAM" id="Coils"/>
    </source>
</evidence>
<feature type="chain" id="PRO_5046434930" evidence="3">
    <location>
        <begin position="20"/>
        <end position="489"/>
    </location>
</feature>